<evidence type="ECO:0000313" key="4">
    <source>
        <dbReference type="Proteomes" id="UP000326837"/>
    </source>
</evidence>
<evidence type="ECO:0000313" key="3">
    <source>
        <dbReference type="EMBL" id="BBO30807.1"/>
    </source>
</evidence>
<dbReference type="InterPro" id="IPR013424">
    <property type="entry name" value="Ice-binding_C"/>
</dbReference>
<dbReference type="Pfam" id="PF07589">
    <property type="entry name" value="PEP-CTERM"/>
    <property type="match status" value="1"/>
</dbReference>
<feature type="signal peptide" evidence="1">
    <location>
        <begin position="1"/>
        <end position="24"/>
    </location>
</feature>
<reference evidence="4" key="1">
    <citation type="submission" date="2019-10" db="EMBL/GenBank/DDBJ databases">
        <title>Lacipirellula parvula gen. nov., sp. nov., representing a lineage of planctomycetes widespread in freshwater anoxic habitats, and description of the family Lacipirellulaceae.</title>
        <authorList>
            <person name="Dedysh S.N."/>
            <person name="Kulichevskaya I.S."/>
            <person name="Beletsky A.V."/>
            <person name="Rakitin A.L."/>
            <person name="Mardanov A.V."/>
            <person name="Ivanova A.A."/>
            <person name="Saltykova V.X."/>
            <person name="Rijpstra W.I.C."/>
            <person name="Sinninghe Damste J.S."/>
            <person name="Ravin N.V."/>
        </authorList>
    </citation>
    <scope>NUCLEOTIDE SEQUENCE [LARGE SCALE GENOMIC DNA]</scope>
    <source>
        <strain evidence="4">PX69</strain>
    </source>
</reference>
<dbReference type="RefSeq" id="WP_152097072.1">
    <property type="nucleotide sequence ID" value="NZ_AP021861.1"/>
</dbReference>
<dbReference type="Proteomes" id="UP000326837">
    <property type="component" value="Chromosome"/>
</dbReference>
<protein>
    <recommendedName>
        <fullName evidence="2">Ice-binding protein C-terminal domain-containing protein</fullName>
    </recommendedName>
</protein>
<dbReference type="AlphaFoldDB" id="A0A5K7X4V6"/>
<evidence type="ECO:0000259" key="2">
    <source>
        <dbReference type="Pfam" id="PF07589"/>
    </source>
</evidence>
<proteinExistence type="predicted"/>
<organism evidence="3 4">
    <name type="scientific">Lacipirellula parvula</name>
    <dbReference type="NCBI Taxonomy" id="2650471"/>
    <lineage>
        <taxon>Bacteria</taxon>
        <taxon>Pseudomonadati</taxon>
        <taxon>Planctomycetota</taxon>
        <taxon>Planctomycetia</taxon>
        <taxon>Pirellulales</taxon>
        <taxon>Lacipirellulaceae</taxon>
        <taxon>Lacipirellula</taxon>
    </lineage>
</organism>
<feature type="domain" description="Ice-binding protein C-terminal" evidence="2">
    <location>
        <begin position="261"/>
        <end position="284"/>
    </location>
</feature>
<name>A0A5K7X4V6_9BACT</name>
<feature type="chain" id="PRO_5024979604" description="Ice-binding protein C-terminal domain-containing protein" evidence="1">
    <location>
        <begin position="25"/>
        <end position="286"/>
    </location>
</feature>
<dbReference type="EMBL" id="AP021861">
    <property type="protein sequence ID" value="BBO30807.1"/>
    <property type="molecule type" value="Genomic_DNA"/>
</dbReference>
<keyword evidence="4" id="KW-1185">Reference proteome</keyword>
<sequence length="286" mass="29907">MKTMFQAAMAAILLAVGLATSVSAALYNDGFIDPTWQGQPNSTYQEWINGFAAAGANNSPGYRANGAKEAYQTPTSPSELAALQAQYAPVNPNGTAKAGSAVGFMTSTYGIYSFSAKIQPTATVPDYNLGAGYNTTIRWQLSIDRIGEWLDLNTVTVTPLGGAPIGLATGVEYMNKLYDDATATWIYPTAYTTSTGTGSFQDLGLFAGVAAGYGEGPDYTKGYLFEWTLPGNVASYTLNATALGTSTSFKGTQVDTIARAAVPEPATLALAACGGVACLAARRRRK</sequence>
<dbReference type="NCBIfam" id="TIGR02595">
    <property type="entry name" value="PEP_CTERM"/>
    <property type="match status" value="1"/>
</dbReference>
<gene>
    <name evidence="3" type="ORF">PLANPX_0419</name>
</gene>
<keyword evidence="1" id="KW-0732">Signal</keyword>
<accession>A0A5K7X4V6</accession>
<evidence type="ECO:0000256" key="1">
    <source>
        <dbReference type="SAM" id="SignalP"/>
    </source>
</evidence>
<dbReference type="KEGG" id="lpav:PLANPX_0419"/>